<gene>
    <name evidence="1" type="ORF">V6N12_063280</name>
</gene>
<name>A0ABR2FB92_9ROSI</name>
<protein>
    <submittedName>
        <fullName evidence="1">Uncharacterized protein</fullName>
    </submittedName>
</protein>
<evidence type="ECO:0000313" key="1">
    <source>
        <dbReference type="EMBL" id="KAK8575609.1"/>
    </source>
</evidence>
<dbReference type="Proteomes" id="UP001472677">
    <property type="component" value="Unassembled WGS sequence"/>
</dbReference>
<accession>A0ABR2FB92</accession>
<organism evidence="1 2">
    <name type="scientific">Hibiscus sabdariffa</name>
    <name type="common">roselle</name>
    <dbReference type="NCBI Taxonomy" id="183260"/>
    <lineage>
        <taxon>Eukaryota</taxon>
        <taxon>Viridiplantae</taxon>
        <taxon>Streptophyta</taxon>
        <taxon>Embryophyta</taxon>
        <taxon>Tracheophyta</taxon>
        <taxon>Spermatophyta</taxon>
        <taxon>Magnoliopsida</taxon>
        <taxon>eudicotyledons</taxon>
        <taxon>Gunneridae</taxon>
        <taxon>Pentapetalae</taxon>
        <taxon>rosids</taxon>
        <taxon>malvids</taxon>
        <taxon>Malvales</taxon>
        <taxon>Malvaceae</taxon>
        <taxon>Malvoideae</taxon>
        <taxon>Hibiscus</taxon>
    </lineage>
</organism>
<keyword evidence="2" id="KW-1185">Reference proteome</keyword>
<sequence length="89" mass="10141">MHFGILWLHRNAFVFCHASGDFDNIFARTEDLVAKSVCNATLSRLTPPNRGNTLIDMEQWIPPHQQSTKVNSDGARNVSNDYFCDMWLG</sequence>
<proteinExistence type="predicted"/>
<evidence type="ECO:0000313" key="2">
    <source>
        <dbReference type="Proteomes" id="UP001472677"/>
    </source>
</evidence>
<dbReference type="EMBL" id="JBBPBM010000007">
    <property type="protein sequence ID" value="KAK8575609.1"/>
    <property type="molecule type" value="Genomic_DNA"/>
</dbReference>
<comment type="caution">
    <text evidence="1">The sequence shown here is derived from an EMBL/GenBank/DDBJ whole genome shotgun (WGS) entry which is preliminary data.</text>
</comment>
<reference evidence="1 2" key="1">
    <citation type="journal article" date="2024" name="G3 (Bethesda)">
        <title>Genome assembly of Hibiscus sabdariffa L. provides insights into metabolisms of medicinal natural products.</title>
        <authorList>
            <person name="Kim T."/>
        </authorList>
    </citation>
    <scope>NUCLEOTIDE SEQUENCE [LARGE SCALE GENOMIC DNA]</scope>
    <source>
        <strain evidence="1">TK-2024</strain>
        <tissue evidence="1">Old leaves</tissue>
    </source>
</reference>